<dbReference type="EMBL" id="WHYS01000001">
    <property type="protein sequence ID" value="MQL54953.1"/>
    <property type="molecule type" value="Genomic_DNA"/>
</dbReference>
<dbReference type="KEGG" id="aamb:D1866_12680"/>
<evidence type="ECO:0008006" key="6">
    <source>
        <dbReference type="Google" id="ProtNLM"/>
    </source>
</evidence>
<feature type="transmembrane region" description="Helical" evidence="1">
    <location>
        <begin position="9"/>
        <end position="28"/>
    </location>
</feature>
<keyword evidence="4" id="KW-1185">Reference proteome</keyword>
<feature type="transmembrane region" description="Helical" evidence="1">
    <location>
        <begin position="44"/>
        <end position="66"/>
    </location>
</feature>
<sequence length="71" mass="8214">MHLFAMKKGFYLSLGIVLLVDIIIYSLYPLFNNVQPTLFGLTEFYWIQIVLLIVTSLLYFAVGYAFRGEKS</sequence>
<dbReference type="AlphaFoldDB" id="A0A650CZ13"/>
<keyword evidence="1" id="KW-0812">Transmembrane</keyword>
<keyword evidence="1" id="KW-0472">Membrane</keyword>
<evidence type="ECO:0000313" key="2">
    <source>
        <dbReference type="EMBL" id="MQL54953.1"/>
    </source>
</evidence>
<gene>
    <name evidence="3" type="ORF">D1866_12680</name>
    <name evidence="2" type="ORF">GFB69_04120</name>
</gene>
<evidence type="ECO:0000256" key="1">
    <source>
        <dbReference type="SAM" id="Phobius"/>
    </source>
</evidence>
<dbReference type="Proteomes" id="UP000474054">
    <property type="component" value="Unassembled WGS sequence"/>
</dbReference>
<organism evidence="3 4">
    <name type="scientific">Acidianus ambivalens</name>
    <name type="common">Desulfurolobus ambivalens</name>
    <dbReference type="NCBI Taxonomy" id="2283"/>
    <lineage>
        <taxon>Archaea</taxon>
        <taxon>Thermoproteota</taxon>
        <taxon>Thermoprotei</taxon>
        <taxon>Sulfolobales</taxon>
        <taxon>Sulfolobaceae</taxon>
        <taxon>Acidianus</taxon>
    </lineage>
</organism>
<protein>
    <recommendedName>
        <fullName evidence="6">DUF3311 domain-containing protein</fullName>
    </recommendedName>
</protein>
<proteinExistence type="predicted"/>
<evidence type="ECO:0000313" key="4">
    <source>
        <dbReference type="Proteomes" id="UP000426328"/>
    </source>
</evidence>
<evidence type="ECO:0000313" key="3">
    <source>
        <dbReference type="EMBL" id="QGR22737.1"/>
    </source>
</evidence>
<reference evidence="3 4" key="2">
    <citation type="submission" date="2019-10" db="EMBL/GenBank/DDBJ databases">
        <title>Genome Sequences from Six Type Strain Members of the Archaeal Family Sulfolobaceae: Acidianus ambivalens, Acidianus infernus, Metallosphaera prunae, Stygiolobus azoricus, Sulfolobus metallicus, and Sulfurisphaera ohwakuensis.</title>
        <authorList>
            <person name="Counts J.A."/>
            <person name="Kelly R.M."/>
        </authorList>
    </citation>
    <scope>NUCLEOTIDE SEQUENCE [LARGE SCALE GENOMIC DNA]</scope>
    <source>
        <strain evidence="3 4">LEI 10</strain>
    </source>
</reference>
<dbReference type="EMBL" id="CP045482">
    <property type="protein sequence ID" value="QGR22737.1"/>
    <property type="molecule type" value="Genomic_DNA"/>
</dbReference>
<accession>A0A650CZ13</accession>
<reference evidence="2 5" key="1">
    <citation type="submission" date="2019-10" db="EMBL/GenBank/DDBJ databases">
        <title>Comparative genomics of sulfur disproportionating microorganisms.</title>
        <authorList>
            <person name="Ward L.M."/>
            <person name="Bertran E."/>
            <person name="Johnston D."/>
        </authorList>
    </citation>
    <scope>NUCLEOTIDE SEQUENCE [LARGE SCALE GENOMIC DNA]</scope>
    <source>
        <strain evidence="2 5">DSM 3772</strain>
    </source>
</reference>
<name>A0A650CZ13_ACIAM</name>
<dbReference type="Proteomes" id="UP000426328">
    <property type="component" value="Chromosome"/>
</dbReference>
<evidence type="ECO:0000313" key="5">
    <source>
        <dbReference type="Proteomes" id="UP000474054"/>
    </source>
</evidence>
<keyword evidence="1" id="KW-1133">Transmembrane helix</keyword>